<sequence length="523" mass="54279">MTSVVVVGSGAAGLAAALSARESGAEVTVVEATPTIGGTTALSSGAAWLPDNHLPLAAEDSPQRARTYLSALGRSDENGHEYGHGFGHGHGHGFGAADTAMSDRFVDEAPRVAEWLEMKTPLRWATLPVPDCHSTLPGGYGAGRSLEPRPFRAPPRVAALVRAALPWRSRATLTELLTGKAAPDLVEQRRQAGTHTAGQALVAALLTAAVDAGVTIRTHARATRFLGTGVAVDGTLLAGRVVLATGGFERDEVLVRRFLGGPIAGLTGAPGARGDGLRMAVAAGATLHNTGQAWWCPTIRIPGDAIDDEPVHRILLAERARPGAVLVDCDGHRFINEARSYHEVGRSLHPTEPSWLIVDAAHRRRYPIGPVRPADPDPDWLQRACTLPELARLIDVPGDALAKTISRFNWAAAVGEDPDFDRGTNPYDGVMGDPGAVHPTLGPLYAPPFYAVPVRPGLGGTSGGPRTDPDGRVLRDNGTAVPGLYAAGNVAAGPFGSAYPGTGATIGQALVFGAQAGRAAAGD</sequence>
<dbReference type="InterPro" id="IPR027477">
    <property type="entry name" value="Succ_DH/fumarate_Rdtase_cat_sf"/>
</dbReference>
<evidence type="ECO:0000313" key="6">
    <source>
        <dbReference type="EMBL" id="WSD12380.1"/>
    </source>
</evidence>
<dbReference type="PANTHER" id="PTHR43400:SF10">
    <property type="entry name" value="3-OXOSTEROID 1-DEHYDROGENASE"/>
    <property type="match status" value="1"/>
</dbReference>
<dbReference type="Gene3D" id="3.90.700.10">
    <property type="entry name" value="Succinate dehydrogenase/fumarate reductase flavoprotein, catalytic domain"/>
    <property type="match status" value="1"/>
</dbReference>
<reference evidence="6 7" key="1">
    <citation type="submission" date="2022-10" db="EMBL/GenBank/DDBJ databases">
        <title>The complete genomes of actinobacterial strains from the NBC collection.</title>
        <authorList>
            <person name="Joergensen T.S."/>
            <person name="Alvarez Arevalo M."/>
            <person name="Sterndorff E.B."/>
            <person name="Faurdal D."/>
            <person name="Vuksanovic O."/>
            <person name="Mourched A.-S."/>
            <person name="Charusanti P."/>
            <person name="Shaw S."/>
            <person name="Blin K."/>
            <person name="Weber T."/>
        </authorList>
    </citation>
    <scope>NUCLEOTIDE SEQUENCE [LARGE SCALE GENOMIC DNA]</scope>
    <source>
        <strain evidence="6 7">NBC 01752</strain>
    </source>
</reference>
<accession>A0ABZ1H2J3</accession>
<evidence type="ECO:0000259" key="5">
    <source>
        <dbReference type="Pfam" id="PF00890"/>
    </source>
</evidence>
<dbReference type="Pfam" id="PF00890">
    <property type="entry name" value="FAD_binding_2"/>
    <property type="match status" value="1"/>
</dbReference>
<dbReference type="Proteomes" id="UP001340816">
    <property type="component" value="Chromosome"/>
</dbReference>
<dbReference type="InterPro" id="IPR036188">
    <property type="entry name" value="FAD/NAD-bd_sf"/>
</dbReference>
<evidence type="ECO:0000256" key="3">
    <source>
        <dbReference type="ARBA" id="ARBA00022827"/>
    </source>
</evidence>
<keyword evidence="4" id="KW-0560">Oxidoreductase</keyword>
<keyword evidence="3" id="KW-0274">FAD</keyword>
<dbReference type="EMBL" id="CP109135">
    <property type="protein sequence ID" value="WSD12380.1"/>
    <property type="molecule type" value="Genomic_DNA"/>
</dbReference>
<evidence type="ECO:0000313" key="7">
    <source>
        <dbReference type="Proteomes" id="UP001340816"/>
    </source>
</evidence>
<proteinExistence type="predicted"/>
<keyword evidence="7" id="KW-1185">Reference proteome</keyword>
<evidence type="ECO:0000256" key="2">
    <source>
        <dbReference type="ARBA" id="ARBA00022630"/>
    </source>
</evidence>
<name>A0ABZ1H2J3_STRPH</name>
<comment type="cofactor">
    <cofactor evidence="1">
        <name>FAD</name>
        <dbReference type="ChEBI" id="CHEBI:57692"/>
    </cofactor>
</comment>
<dbReference type="SUPFAM" id="SSF56425">
    <property type="entry name" value="Succinate dehydrogenase/fumarate reductase flavoprotein, catalytic domain"/>
    <property type="match status" value="1"/>
</dbReference>
<gene>
    <name evidence="6" type="ORF">OHB35_03660</name>
</gene>
<organism evidence="6 7">
    <name type="scientific">Streptomyces phaeochromogenes</name>
    <dbReference type="NCBI Taxonomy" id="1923"/>
    <lineage>
        <taxon>Bacteria</taxon>
        <taxon>Bacillati</taxon>
        <taxon>Actinomycetota</taxon>
        <taxon>Actinomycetes</taxon>
        <taxon>Kitasatosporales</taxon>
        <taxon>Streptomycetaceae</taxon>
        <taxon>Streptomyces</taxon>
        <taxon>Streptomyces phaeochromogenes group</taxon>
    </lineage>
</organism>
<feature type="domain" description="FAD-dependent oxidoreductase 2 FAD-binding" evidence="5">
    <location>
        <begin position="4"/>
        <end position="505"/>
    </location>
</feature>
<dbReference type="InterPro" id="IPR050315">
    <property type="entry name" value="FAD-oxidoreductase_2"/>
</dbReference>
<dbReference type="PANTHER" id="PTHR43400">
    <property type="entry name" value="FUMARATE REDUCTASE"/>
    <property type="match status" value="1"/>
</dbReference>
<evidence type="ECO:0000256" key="4">
    <source>
        <dbReference type="ARBA" id="ARBA00023002"/>
    </source>
</evidence>
<keyword evidence="2" id="KW-0285">Flavoprotein</keyword>
<dbReference type="Gene3D" id="3.50.50.60">
    <property type="entry name" value="FAD/NAD(P)-binding domain"/>
    <property type="match status" value="2"/>
</dbReference>
<evidence type="ECO:0000256" key="1">
    <source>
        <dbReference type="ARBA" id="ARBA00001974"/>
    </source>
</evidence>
<protein>
    <submittedName>
        <fullName evidence="6">FAD-dependent oxidoreductase</fullName>
    </submittedName>
</protein>
<dbReference type="SUPFAM" id="SSF51905">
    <property type="entry name" value="FAD/NAD(P)-binding domain"/>
    <property type="match status" value="1"/>
</dbReference>
<dbReference type="RefSeq" id="WP_326757799.1">
    <property type="nucleotide sequence ID" value="NZ_CP109135.1"/>
</dbReference>
<dbReference type="InterPro" id="IPR003953">
    <property type="entry name" value="FAD-dep_OxRdtase_2_FAD-bd"/>
</dbReference>